<evidence type="ECO:0000313" key="2">
    <source>
        <dbReference type="EMBL" id="QSZ31104.1"/>
    </source>
</evidence>
<name>A0A8A3P4Q3_9HELO</name>
<feature type="region of interest" description="Disordered" evidence="1">
    <location>
        <begin position="83"/>
        <end position="107"/>
    </location>
</feature>
<accession>A0A8A3P4Q3</accession>
<dbReference type="EMBL" id="CP063406">
    <property type="protein sequence ID" value="QSZ31104.1"/>
    <property type="molecule type" value="Genomic_DNA"/>
</dbReference>
<dbReference type="AlphaFoldDB" id="A0A8A3P4Q3"/>
<reference evidence="2" key="1">
    <citation type="submission" date="2020-10" db="EMBL/GenBank/DDBJ databases">
        <title>Genome Sequence of Monilinia vaccinii-corymbosi Sheds Light on Mummy Berry Disease Infection of Blueberry and Mating Type.</title>
        <authorList>
            <person name="Yow A.G."/>
            <person name="Zhang Y."/>
            <person name="Bansal K."/>
            <person name="Eacker S.M."/>
            <person name="Sullivan S."/>
            <person name="Liachko I."/>
            <person name="Cubeta M.A."/>
            <person name="Rollins J.A."/>
            <person name="Ashrafi H."/>
        </authorList>
    </citation>
    <scope>NUCLEOTIDE SEQUENCE</scope>
    <source>
        <strain evidence="2">RL-1</strain>
    </source>
</reference>
<evidence type="ECO:0000313" key="3">
    <source>
        <dbReference type="Proteomes" id="UP000672032"/>
    </source>
</evidence>
<feature type="compositionally biased region" description="Acidic residues" evidence="1">
    <location>
        <begin position="90"/>
        <end position="99"/>
    </location>
</feature>
<keyword evidence="3" id="KW-1185">Reference proteome</keyword>
<gene>
    <name evidence="2" type="ORF">DSL72_000665</name>
</gene>
<protein>
    <submittedName>
        <fullName evidence="2">Uncharacterized protein</fullName>
    </submittedName>
</protein>
<dbReference type="Proteomes" id="UP000672032">
    <property type="component" value="Chromosome 2"/>
</dbReference>
<proteinExistence type="predicted"/>
<organism evidence="2 3">
    <name type="scientific">Monilinia vaccinii-corymbosi</name>
    <dbReference type="NCBI Taxonomy" id="61207"/>
    <lineage>
        <taxon>Eukaryota</taxon>
        <taxon>Fungi</taxon>
        <taxon>Dikarya</taxon>
        <taxon>Ascomycota</taxon>
        <taxon>Pezizomycotina</taxon>
        <taxon>Leotiomycetes</taxon>
        <taxon>Helotiales</taxon>
        <taxon>Sclerotiniaceae</taxon>
        <taxon>Monilinia</taxon>
    </lineage>
</organism>
<evidence type="ECO:0000256" key="1">
    <source>
        <dbReference type="SAM" id="MobiDB-lite"/>
    </source>
</evidence>
<sequence length="107" mass="12234">MAEVVPQRSINCNIRGQYPDVLATGKDAFWVEILVRINSRRQFEYQMTPKNNSSTLAGSRFGNKKENSIYMTESRKGIIDRDAESGFDGAIEEDVPDYDYESRMEKG</sequence>